<organism evidence="1 2">
    <name type="scientific">Parathermosynechococcus lividus PCC 6715</name>
    <dbReference type="NCBI Taxonomy" id="1917166"/>
    <lineage>
        <taxon>Bacteria</taxon>
        <taxon>Bacillati</taxon>
        <taxon>Cyanobacteriota</taxon>
        <taxon>Cyanophyceae</taxon>
        <taxon>Acaryochloridales</taxon>
        <taxon>Thermosynechococcaceae</taxon>
        <taxon>Parathermosynechococcus</taxon>
    </lineage>
</organism>
<protein>
    <submittedName>
        <fullName evidence="1">Uncharacterized protein</fullName>
    </submittedName>
</protein>
<reference evidence="2" key="2">
    <citation type="journal article" date="2022" name="Front. Microbiol.">
        <title>Comparative Genomic Analysis Revealed Distinct Molecular Components and Organization of CO2-Concentrating Mechanism in Thermophilic Cyanobacteria.</title>
        <authorList>
            <person name="Tang J."/>
            <person name="Zhou H."/>
            <person name="Yao D."/>
            <person name="Riaz S."/>
            <person name="You D."/>
            <person name="Klepacz-Smolka A."/>
            <person name="Daroch M."/>
        </authorList>
    </citation>
    <scope>NUCLEOTIDE SEQUENCE [LARGE SCALE GENOMIC DNA]</scope>
    <source>
        <strain evidence="2">PCC 6715</strain>
    </source>
</reference>
<dbReference type="EMBL" id="CP018092">
    <property type="protein sequence ID" value="ATS18629.1"/>
    <property type="molecule type" value="Genomic_DNA"/>
</dbReference>
<evidence type="ECO:0000313" key="2">
    <source>
        <dbReference type="Proteomes" id="UP000231057"/>
    </source>
</evidence>
<reference evidence="1 2" key="1">
    <citation type="submission" date="2016-11" db="EMBL/GenBank/DDBJ databases">
        <title>Complete genome sequence of thermophilic cyanobacteria strain Synechococcus sp. PCC6715.</title>
        <authorList>
            <person name="Tang J."/>
            <person name="Daroch M."/>
            <person name="Liang Y."/>
            <person name="Jiang D."/>
            <person name="Shah M."/>
        </authorList>
    </citation>
    <scope>NUCLEOTIDE SEQUENCE [LARGE SCALE GENOMIC DNA]</scope>
    <source>
        <strain evidence="1 2">PCC 6715</strain>
    </source>
</reference>
<dbReference type="Proteomes" id="UP000231057">
    <property type="component" value="Chromosome"/>
</dbReference>
<gene>
    <name evidence="1" type="ORF">BRW62_07530</name>
</gene>
<keyword evidence="2" id="KW-1185">Reference proteome</keyword>
<proteinExistence type="predicted"/>
<evidence type="ECO:0000313" key="1">
    <source>
        <dbReference type="EMBL" id="ATS18629.1"/>
    </source>
</evidence>
<sequence length="64" mass="7431">MNLTISYRLIQQAKATNQAIAIDDLTGIRERTNKLPRSKTERRCSNSEAFYQLRQFLIVVMWAG</sequence>
<dbReference type="AlphaFoldDB" id="A0A2D2Q2H5"/>
<name>A0A2D2Q2H5_PARLV</name>
<dbReference type="KEGG" id="slw:BRW62_07530"/>
<accession>A0A2D2Q2H5</accession>